<sequence>MTSGKKVIPEVLIPKCKNHGPQATTLYSYCFKAILIDGSTTISITCVINRANSLTRNYNELLAEIADKNPFHLPPFLKELKGTTHTFQFHFDSGITSRRPDFVLDTVFPNPALPMLAPPPQNLPNSPPTAVDLLAAMDEQKQKSGILEKLVGMKFEVAMAQIEAVGASKKEALKRSEATQKEIDELKDSTEAALKRAHMVESA</sequence>
<comment type="caution">
    <text evidence="2">The sequence shown here is derived from an EMBL/GenBank/DDBJ whole genome shotgun (WGS) entry which is preliminary data.</text>
</comment>
<feature type="coiled-coil region" evidence="1">
    <location>
        <begin position="169"/>
        <end position="196"/>
    </location>
</feature>
<name>A0A699JZ95_TANCI</name>
<evidence type="ECO:0000313" key="2">
    <source>
        <dbReference type="EMBL" id="GFA66551.1"/>
    </source>
</evidence>
<gene>
    <name evidence="2" type="ORF">Tci_638523</name>
</gene>
<dbReference type="AlphaFoldDB" id="A0A699JZ95"/>
<dbReference type="InterPro" id="IPR012340">
    <property type="entry name" value="NA-bd_OB-fold"/>
</dbReference>
<keyword evidence="1" id="KW-0175">Coiled coil</keyword>
<evidence type="ECO:0000256" key="1">
    <source>
        <dbReference type="SAM" id="Coils"/>
    </source>
</evidence>
<reference evidence="2" key="1">
    <citation type="journal article" date="2019" name="Sci. Rep.">
        <title>Draft genome of Tanacetum cinerariifolium, the natural source of mosquito coil.</title>
        <authorList>
            <person name="Yamashiro T."/>
            <person name="Shiraishi A."/>
            <person name="Satake H."/>
            <person name="Nakayama K."/>
        </authorList>
    </citation>
    <scope>NUCLEOTIDE SEQUENCE</scope>
</reference>
<proteinExistence type="predicted"/>
<dbReference type="Gene3D" id="2.40.50.140">
    <property type="entry name" value="Nucleic acid-binding proteins"/>
    <property type="match status" value="1"/>
</dbReference>
<dbReference type="EMBL" id="BKCJ010464903">
    <property type="protein sequence ID" value="GFA66551.1"/>
    <property type="molecule type" value="Genomic_DNA"/>
</dbReference>
<protein>
    <submittedName>
        <fullName evidence="2">Nucleic acid-binding, OB-fold protein</fullName>
    </submittedName>
</protein>
<accession>A0A699JZ95</accession>
<organism evidence="2">
    <name type="scientific">Tanacetum cinerariifolium</name>
    <name type="common">Dalmatian daisy</name>
    <name type="synonym">Chrysanthemum cinerariifolium</name>
    <dbReference type="NCBI Taxonomy" id="118510"/>
    <lineage>
        <taxon>Eukaryota</taxon>
        <taxon>Viridiplantae</taxon>
        <taxon>Streptophyta</taxon>
        <taxon>Embryophyta</taxon>
        <taxon>Tracheophyta</taxon>
        <taxon>Spermatophyta</taxon>
        <taxon>Magnoliopsida</taxon>
        <taxon>eudicotyledons</taxon>
        <taxon>Gunneridae</taxon>
        <taxon>Pentapetalae</taxon>
        <taxon>asterids</taxon>
        <taxon>campanulids</taxon>
        <taxon>Asterales</taxon>
        <taxon>Asteraceae</taxon>
        <taxon>Asteroideae</taxon>
        <taxon>Anthemideae</taxon>
        <taxon>Anthemidinae</taxon>
        <taxon>Tanacetum</taxon>
    </lineage>
</organism>